<reference evidence="1 2" key="1">
    <citation type="journal article" date="2020" name="Microorganisms">
        <title>Osmotic Adaptation and Compatible Solute Biosynthesis of Phototrophic Bacteria as Revealed from Genome Analyses.</title>
        <authorList>
            <person name="Imhoff J.F."/>
            <person name="Rahn T."/>
            <person name="Kunzel S."/>
            <person name="Keller A."/>
            <person name="Neulinger S.C."/>
        </authorList>
    </citation>
    <scope>NUCLEOTIDE SEQUENCE [LARGE SCALE GENOMIC DNA]</scope>
    <source>
        <strain evidence="1 2">DSM 6210</strain>
    </source>
</reference>
<keyword evidence="2" id="KW-1185">Reference proteome</keyword>
<sequence>MTDPDGTARQNLIRAELRRVDGADPGAWAPSPKHRKMAASPLRFLRGSAQLYYADLANGTLQLPQALLARVPTTAVMGDCHVSNFGFLTEEGSHGDTVVFCPNDYDDACMGHAHWDLARYIASLVLAADFCRGVLDGRYASDEVDDPADLTAATDEDAREAGRAFLDAYIRTCREGVDDPSRRDSALTKFPKGHVLRKPWKKAKRRRAGGRDFTAKSTLAKEVEIRDGRPRFRDRPGRFAALEPARARQVHAAFRPYVDDAVLDLVLRLGAGTGSVDLERFYLLVGPEHFAGDADLPLCHVVEVKQQRPASPLHHFPDLRPENRLDPAHLTVDCQRLMQRSPDMVLDEAVWEDKHWLVRSRHHARVGIDPEDVALAKKKPGKRLAAYAGACGEALALAHARGDRRSTRFEAAMARVLAEETDALLDAAGGYAARLIADRQLLKAVMSC</sequence>
<dbReference type="PANTHER" id="PTHR39441">
    <property type="entry name" value="DUF2252 DOMAIN-CONTAINING PROTEIN"/>
    <property type="match status" value="1"/>
</dbReference>
<comment type="caution">
    <text evidence="1">The sequence shown here is derived from an EMBL/GenBank/DDBJ whole genome shotgun (WGS) entry which is preliminary data.</text>
</comment>
<protein>
    <recommendedName>
        <fullName evidence="3">DUF2252 domain-containing protein</fullName>
    </recommendedName>
</protein>
<evidence type="ECO:0008006" key="3">
    <source>
        <dbReference type="Google" id="ProtNLM"/>
    </source>
</evidence>
<accession>A0ABS1CFQ3</accession>
<gene>
    <name evidence="1" type="ORF">CKO31_08200</name>
</gene>
<organism evidence="1 2">
    <name type="scientific">Thiohalocapsa halophila</name>
    <dbReference type="NCBI Taxonomy" id="69359"/>
    <lineage>
        <taxon>Bacteria</taxon>
        <taxon>Pseudomonadati</taxon>
        <taxon>Pseudomonadota</taxon>
        <taxon>Gammaproteobacteria</taxon>
        <taxon>Chromatiales</taxon>
        <taxon>Chromatiaceae</taxon>
        <taxon>Thiohalocapsa</taxon>
    </lineage>
</organism>
<dbReference type="RefSeq" id="WP_200235875.1">
    <property type="nucleotide sequence ID" value="NZ_NRRV01000015.1"/>
</dbReference>
<dbReference type="PANTHER" id="PTHR39441:SF1">
    <property type="entry name" value="DUF2252 DOMAIN-CONTAINING PROTEIN"/>
    <property type="match status" value="1"/>
</dbReference>
<name>A0ABS1CFQ3_9GAMM</name>
<proteinExistence type="predicted"/>
<dbReference type="EMBL" id="NRRV01000015">
    <property type="protein sequence ID" value="MBK1630724.1"/>
    <property type="molecule type" value="Genomic_DNA"/>
</dbReference>
<evidence type="ECO:0000313" key="2">
    <source>
        <dbReference type="Proteomes" id="UP000748752"/>
    </source>
</evidence>
<dbReference type="InterPro" id="IPR018721">
    <property type="entry name" value="DUF2252"/>
</dbReference>
<dbReference type="InterPro" id="IPR011009">
    <property type="entry name" value="Kinase-like_dom_sf"/>
</dbReference>
<dbReference type="SUPFAM" id="SSF56112">
    <property type="entry name" value="Protein kinase-like (PK-like)"/>
    <property type="match status" value="1"/>
</dbReference>
<evidence type="ECO:0000313" key="1">
    <source>
        <dbReference type="EMBL" id="MBK1630724.1"/>
    </source>
</evidence>
<dbReference type="Proteomes" id="UP000748752">
    <property type="component" value="Unassembled WGS sequence"/>
</dbReference>
<dbReference type="Pfam" id="PF10009">
    <property type="entry name" value="DUF2252"/>
    <property type="match status" value="2"/>
</dbReference>